<reference evidence="1" key="1">
    <citation type="journal article" date="2022" name="Int. J. Mol. Sci.">
        <title>Draft Genome of Tanacetum Coccineum: Genomic Comparison of Closely Related Tanacetum-Family Plants.</title>
        <authorList>
            <person name="Yamashiro T."/>
            <person name="Shiraishi A."/>
            <person name="Nakayama K."/>
            <person name="Satake H."/>
        </authorList>
    </citation>
    <scope>NUCLEOTIDE SEQUENCE</scope>
</reference>
<evidence type="ECO:0000313" key="2">
    <source>
        <dbReference type="Proteomes" id="UP001151760"/>
    </source>
</evidence>
<dbReference type="EMBL" id="BQNB010012250">
    <property type="protein sequence ID" value="GJT01163.1"/>
    <property type="molecule type" value="Genomic_DNA"/>
</dbReference>
<gene>
    <name evidence="1" type="ORF">Tco_0822332</name>
</gene>
<accession>A0ABQ5AFQ0</accession>
<evidence type="ECO:0000313" key="1">
    <source>
        <dbReference type="EMBL" id="GJT01163.1"/>
    </source>
</evidence>
<name>A0ABQ5AFQ0_9ASTR</name>
<sequence>MKKMRIVAGDDVRNLVTLSEHQSDGIKTFMRVLNLNRLKETLEDSAKRWRQEYKATPYIGTYPDEMGVSSRDNLLPQLMSTWMVFGGNTHDLGSFGKETDEITTLHQSRRRKGHTDHGDGVIITCDGVGTSKRQRQEIGDGVKT</sequence>
<reference evidence="1" key="2">
    <citation type="submission" date="2022-01" db="EMBL/GenBank/DDBJ databases">
        <authorList>
            <person name="Yamashiro T."/>
            <person name="Shiraishi A."/>
            <person name="Satake H."/>
            <person name="Nakayama K."/>
        </authorList>
    </citation>
    <scope>NUCLEOTIDE SEQUENCE</scope>
</reference>
<dbReference type="Proteomes" id="UP001151760">
    <property type="component" value="Unassembled WGS sequence"/>
</dbReference>
<keyword evidence="2" id="KW-1185">Reference proteome</keyword>
<comment type="caution">
    <text evidence="1">The sequence shown here is derived from an EMBL/GenBank/DDBJ whole genome shotgun (WGS) entry which is preliminary data.</text>
</comment>
<organism evidence="1 2">
    <name type="scientific">Tanacetum coccineum</name>
    <dbReference type="NCBI Taxonomy" id="301880"/>
    <lineage>
        <taxon>Eukaryota</taxon>
        <taxon>Viridiplantae</taxon>
        <taxon>Streptophyta</taxon>
        <taxon>Embryophyta</taxon>
        <taxon>Tracheophyta</taxon>
        <taxon>Spermatophyta</taxon>
        <taxon>Magnoliopsida</taxon>
        <taxon>eudicotyledons</taxon>
        <taxon>Gunneridae</taxon>
        <taxon>Pentapetalae</taxon>
        <taxon>asterids</taxon>
        <taxon>campanulids</taxon>
        <taxon>Asterales</taxon>
        <taxon>Asteraceae</taxon>
        <taxon>Asteroideae</taxon>
        <taxon>Anthemideae</taxon>
        <taxon>Anthemidinae</taxon>
        <taxon>Tanacetum</taxon>
    </lineage>
</organism>
<protein>
    <submittedName>
        <fullName evidence="1">Uncharacterized protein</fullName>
    </submittedName>
</protein>
<proteinExistence type="predicted"/>